<protein>
    <recommendedName>
        <fullName evidence="4">General stress protein CsbD</fullName>
    </recommendedName>
</protein>
<dbReference type="EMBL" id="JAVTTP010000001">
    <property type="protein sequence ID" value="MDT7827613.1"/>
    <property type="molecule type" value="Genomic_DNA"/>
</dbReference>
<organism evidence="2 3">
    <name type="scientific">Pricia mediterranea</name>
    <dbReference type="NCBI Taxonomy" id="3076079"/>
    <lineage>
        <taxon>Bacteria</taxon>
        <taxon>Pseudomonadati</taxon>
        <taxon>Bacteroidota</taxon>
        <taxon>Flavobacteriia</taxon>
        <taxon>Flavobacteriales</taxon>
        <taxon>Flavobacteriaceae</taxon>
        <taxon>Pricia</taxon>
    </lineage>
</organism>
<evidence type="ECO:0008006" key="4">
    <source>
        <dbReference type="Google" id="ProtNLM"/>
    </source>
</evidence>
<evidence type="ECO:0000313" key="2">
    <source>
        <dbReference type="EMBL" id="MDT7827613.1"/>
    </source>
</evidence>
<gene>
    <name evidence="2" type="ORF">RQM65_02900</name>
</gene>
<accession>A0ABU3L201</accession>
<feature type="region of interest" description="Disordered" evidence="1">
    <location>
        <begin position="1"/>
        <end position="28"/>
    </location>
</feature>
<comment type="caution">
    <text evidence="2">The sequence shown here is derived from an EMBL/GenBank/DDBJ whole genome shotgun (WGS) entry which is preliminary data.</text>
</comment>
<evidence type="ECO:0000256" key="1">
    <source>
        <dbReference type="SAM" id="MobiDB-lite"/>
    </source>
</evidence>
<dbReference type="Proteomes" id="UP001250656">
    <property type="component" value="Unassembled WGS sequence"/>
</dbReference>
<dbReference type="RefSeq" id="WP_314012613.1">
    <property type="nucleotide sequence ID" value="NZ_JAVTTP010000001.1"/>
</dbReference>
<name>A0ABU3L201_9FLAO</name>
<keyword evidence="3" id="KW-1185">Reference proteome</keyword>
<sequence>MSIKRNFADDLDQGGDPEKDGTSDLNQYGNLHDKWNDIQEEYLKKYPDLETEDLYFEGGGFEGLLERIAEVREMTVKEIRAEIRNW</sequence>
<reference evidence="2 3" key="1">
    <citation type="submission" date="2023-09" db="EMBL/GenBank/DDBJ databases">
        <title>Novel taxa isolated from Blanes Bay.</title>
        <authorList>
            <person name="Rey-Velasco X."/>
            <person name="Lucena T."/>
        </authorList>
    </citation>
    <scope>NUCLEOTIDE SEQUENCE [LARGE SCALE GENOMIC DNA]</scope>
    <source>
        <strain evidence="2 3">S334</strain>
    </source>
</reference>
<proteinExistence type="predicted"/>
<evidence type="ECO:0000313" key="3">
    <source>
        <dbReference type="Proteomes" id="UP001250656"/>
    </source>
</evidence>